<feature type="transmembrane region" description="Helical" evidence="16">
    <location>
        <begin position="186"/>
        <end position="203"/>
    </location>
</feature>
<evidence type="ECO:0000256" key="2">
    <source>
        <dbReference type="ARBA" id="ARBA00005042"/>
    </source>
</evidence>
<evidence type="ECO:0000256" key="1">
    <source>
        <dbReference type="ARBA" id="ARBA00004141"/>
    </source>
</evidence>
<keyword evidence="12" id="KW-0594">Phospholipid biosynthesis</keyword>
<keyword evidence="11 16" id="KW-0472">Membrane</keyword>
<evidence type="ECO:0000256" key="5">
    <source>
        <dbReference type="ARBA" id="ARBA00014944"/>
    </source>
</evidence>
<keyword evidence="13" id="KW-1208">Phospholipid metabolism</keyword>
<evidence type="ECO:0000256" key="3">
    <source>
        <dbReference type="ARBA" id="ARBA00010441"/>
    </source>
</evidence>
<comment type="pathway">
    <text evidence="2">Phospholipid metabolism; phosphatidylglycerol biosynthesis; phosphatidylglycerol from CDP-diacylglycerol: step 1/2.</text>
</comment>
<sequence length="208" mass="22832">MLRSLPNALTVLRMASAPAGAVLMILSYGSSEGRPFAGIDLSAFQEEADALALAAMILFVLGALTDMFDGWLARALNAVTRAGALLDPIADKVFVAFWLFVWVWILPFNLMFVVPAAAIIARDIMLTVIRLQRLGQESVPIPVSFDAKMKTTAEFITLALPFLAGVLAVNGVGLTDWFFIEIWMSFLWFSAALSLYTAIRYLLPRKRA</sequence>
<proteinExistence type="inferred from homology"/>
<accession>A0ABV6ZZJ5</accession>
<evidence type="ECO:0000256" key="7">
    <source>
        <dbReference type="ARBA" id="ARBA00022679"/>
    </source>
</evidence>
<dbReference type="GO" id="GO:0016740">
    <property type="term" value="F:transferase activity"/>
    <property type="evidence" value="ECO:0007669"/>
    <property type="project" value="UniProtKB-KW"/>
</dbReference>
<feature type="transmembrane region" description="Helical" evidence="16">
    <location>
        <begin position="93"/>
        <end position="121"/>
    </location>
</feature>
<comment type="caution">
    <text evidence="17">The sequence shown here is derived from an EMBL/GenBank/DDBJ whole genome shotgun (WGS) entry which is preliminary data.</text>
</comment>
<dbReference type="RefSeq" id="WP_343165112.1">
    <property type="nucleotide sequence ID" value="NZ_JBHRSV010000026.1"/>
</dbReference>
<keyword evidence="10" id="KW-0443">Lipid metabolism</keyword>
<evidence type="ECO:0000256" key="14">
    <source>
        <dbReference type="ARBA" id="ARBA00048586"/>
    </source>
</evidence>
<evidence type="ECO:0000256" key="16">
    <source>
        <dbReference type="SAM" id="Phobius"/>
    </source>
</evidence>
<feature type="transmembrane region" description="Helical" evidence="16">
    <location>
        <begin position="155"/>
        <end position="180"/>
    </location>
</feature>
<comment type="catalytic activity">
    <reaction evidence="14">
        <text>a CDP-1,2-diacyl-sn-glycerol + sn-glycerol 3-phosphate = a 1,2-diacyl-sn-glycero-3-phospho-(1'-sn-glycero-3'-phosphate) + CMP + H(+)</text>
        <dbReference type="Rhea" id="RHEA:12593"/>
        <dbReference type="ChEBI" id="CHEBI:15378"/>
        <dbReference type="ChEBI" id="CHEBI:57597"/>
        <dbReference type="ChEBI" id="CHEBI:58332"/>
        <dbReference type="ChEBI" id="CHEBI:60110"/>
        <dbReference type="ChEBI" id="CHEBI:60377"/>
        <dbReference type="EC" id="2.7.8.5"/>
    </reaction>
</comment>
<dbReference type="Gene3D" id="1.20.120.1760">
    <property type="match status" value="1"/>
</dbReference>
<keyword evidence="6" id="KW-0444">Lipid biosynthesis</keyword>
<reference evidence="18" key="1">
    <citation type="journal article" date="2019" name="Int. J. Syst. Evol. Microbiol.">
        <title>The Global Catalogue of Microorganisms (GCM) 10K type strain sequencing project: providing services to taxonomists for standard genome sequencing and annotation.</title>
        <authorList>
            <consortium name="The Broad Institute Genomics Platform"/>
            <consortium name="The Broad Institute Genome Sequencing Center for Infectious Disease"/>
            <person name="Wu L."/>
            <person name="Ma J."/>
        </authorList>
    </citation>
    <scope>NUCLEOTIDE SEQUENCE [LARGE SCALE GENOMIC DNA]</scope>
    <source>
        <strain evidence="18">KCTC 52487</strain>
    </source>
</reference>
<evidence type="ECO:0000256" key="8">
    <source>
        <dbReference type="ARBA" id="ARBA00022692"/>
    </source>
</evidence>
<comment type="subcellular location">
    <subcellularLocation>
        <location evidence="1">Membrane</location>
        <topology evidence="1">Multi-pass membrane protein</topology>
    </subcellularLocation>
</comment>
<keyword evidence="9 16" id="KW-1133">Transmembrane helix</keyword>
<comment type="similarity">
    <text evidence="3 15">Belongs to the CDP-alcohol phosphatidyltransferase class-I family.</text>
</comment>
<dbReference type="EC" id="2.7.8.5" evidence="4"/>
<keyword evidence="18" id="KW-1185">Reference proteome</keyword>
<dbReference type="InterPro" id="IPR000462">
    <property type="entry name" value="CDP-OH_P_trans"/>
</dbReference>
<evidence type="ECO:0000256" key="9">
    <source>
        <dbReference type="ARBA" id="ARBA00022989"/>
    </source>
</evidence>
<dbReference type="Pfam" id="PF01066">
    <property type="entry name" value="CDP-OH_P_transf"/>
    <property type="match status" value="1"/>
</dbReference>
<dbReference type="PIRSF" id="PIRSF000847">
    <property type="entry name" value="Phos_ph_gly_syn"/>
    <property type="match status" value="1"/>
</dbReference>
<name>A0ABV6ZZJ5_9PROT</name>
<evidence type="ECO:0000256" key="10">
    <source>
        <dbReference type="ARBA" id="ARBA00023098"/>
    </source>
</evidence>
<dbReference type="Proteomes" id="UP001595379">
    <property type="component" value="Unassembled WGS sequence"/>
</dbReference>
<dbReference type="PANTHER" id="PTHR14269">
    <property type="entry name" value="CDP-DIACYLGLYCEROL--GLYCEROL-3-PHOSPHATE 3-PHOSPHATIDYLTRANSFERASE-RELATED"/>
    <property type="match status" value="1"/>
</dbReference>
<evidence type="ECO:0000256" key="6">
    <source>
        <dbReference type="ARBA" id="ARBA00022516"/>
    </source>
</evidence>
<dbReference type="InterPro" id="IPR048254">
    <property type="entry name" value="CDP_ALCOHOL_P_TRANSF_CS"/>
</dbReference>
<evidence type="ECO:0000256" key="15">
    <source>
        <dbReference type="RuleBase" id="RU003750"/>
    </source>
</evidence>
<dbReference type="PANTHER" id="PTHR14269:SF11">
    <property type="entry name" value="CDP-DIACYLGLYCEROL--GLYCEROL-3-PHOSPHATE 3-PHOSPHATIDYLTRANSFERASE"/>
    <property type="match status" value="1"/>
</dbReference>
<evidence type="ECO:0000256" key="13">
    <source>
        <dbReference type="ARBA" id="ARBA00023264"/>
    </source>
</evidence>
<organism evidence="17 18">
    <name type="scientific">Hyphobacterium vulgare</name>
    <dbReference type="NCBI Taxonomy" id="1736751"/>
    <lineage>
        <taxon>Bacteria</taxon>
        <taxon>Pseudomonadati</taxon>
        <taxon>Pseudomonadota</taxon>
        <taxon>Alphaproteobacteria</taxon>
        <taxon>Maricaulales</taxon>
        <taxon>Maricaulaceae</taxon>
        <taxon>Hyphobacterium</taxon>
    </lineage>
</organism>
<keyword evidence="7 15" id="KW-0808">Transferase</keyword>
<evidence type="ECO:0000313" key="18">
    <source>
        <dbReference type="Proteomes" id="UP001595379"/>
    </source>
</evidence>
<feature type="transmembrane region" description="Helical" evidence="16">
    <location>
        <begin position="50"/>
        <end position="73"/>
    </location>
</feature>
<evidence type="ECO:0000256" key="12">
    <source>
        <dbReference type="ARBA" id="ARBA00023209"/>
    </source>
</evidence>
<evidence type="ECO:0000313" key="17">
    <source>
        <dbReference type="EMBL" id="MFC2926783.1"/>
    </source>
</evidence>
<dbReference type="InterPro" id="IPR043130">
    <property type="entry name" value="CDP-OH_PTrfase_TM_dom"/>
</dbReference>
<feature type="transmembrane region" description="Helical" evidence="16">
    <location>
        <begin position="12"/>
        <end position="29"/>
    </location>
</feature>
<dbReference type="InterPro" id="IPR004570">
    <property type="entry name" value="Phosphatidylglycerol_P_synth"/>
</dbReference>
<evidence type="ECO:0000256" key="4">
    <source>
        <dbReference type="ARBA" id="ARBA00013170"/>
    </source>
</evidence>
<evidence type="ECO:0000256" key="11">
    <source>
        <dbReference type="ARBA" id="ARBA00023136"/>
    </source>
</evidence>
<dbReference type="InterPro" id="IPR050324">
    <property type="entry name" value="CDP-alcohol_PTase-I"/>
</dbReference>
<dbReference type="EMBL" id="JBHRSV010000026">
    <property type="protein sequence ID" value="MFC2926783.1"/>
    <property type="molecule type" value="Genomic_DNA"/>
</dbReference>
<dbReference type="PROSITE" id="PS00379">
    <property type="entry name" value="CDP_ALCOHOL_P_TRANSF"/>
    <property type="match status" value="1"/>
</dbReference>
<protein>
    <recommendedName>
        <fullName evidence="5">CDP-diacylglycerol--glycerol-3-phosphate 3-phosphatidyltransferase</fullName>
        <ecNumber evidence="4">2.7.8.5</ecNumber>
    </recommendedName>
</protein>
<keyword evidence="8 16" id="KW-0812">Transmembrane</keyword>
<gene>
    <name evidence="17" type="ORF">ACFOOR_11760</name>
</gene>